<dbReference type="AlphaFoldDB" id="A0AA36NM43"/>
<dbReference type="SUPFAM" id="SSF82199">
    <property type="entry name" value="SET domain"/>
    <property type="match status" value="1"/>
</dbReference>
<evidence type="ECO:0000256" key="1">
    <source>
        <dbReference type="SAM" id="MobiDB-lite"/>
    </source>
</evidence>
<dbReference type="EMBL" id="CAUJNA010003817">
    <property type="protein sequence ID" value="CAJ1410451.1"/>
    <property type="molecule type" value="Genomic_DNA"/>
</dbReference>
<name>A0AA36NM43_9DINO</name>
<dbReference type="PANTHER" id="PTHR12197:SF251">
    <property type="entry name" value="EG:BACR7C10.4 PROTEIN"/>
    <property type="match status" value="1"/>
</dbReference>
<reference evidence="3" key="1">
    <citation type="submission" date="2023-08" db="EMBL/GenBank/DDBJ databases">
        <authorList>
            <person name="Chen Y."/>
            <person name="Shah S."/>
            <person name="Dougan E. K."/>
            <person name="Thang M."/>
            <person name="Chan C."/>
        </authorList>
    </citation>
    <scope>NUCLEOTIDE SEQUENCE</scope>
</reference>
<dbReference type="Proteomes" id="UP001178507">
    <property type="component" value="Unassembled WGS sequence"/>
</dbReference>
<sequence>MERPRSEAAGCDYINEHCQKWHNSVVHCQWTAEKGRILRSRRSFKTGDIIFREPPLHLVSEQPDNELFQRVEKICRERPRDFIFGALWYWAALCSLTAAHLPEDRRLPPVAEDVHKRLLLLCGMEITAGEGEEAREAAKVLVQEFQLEPRCQALDLERVLQVWIVNCFEHTDEPLGYATYFLSSFTSHSCFPNAVWHYDGDDFVLRAREDIEVDDEVTLSYLSEESLMSSSTARRQKLKASKHFVCRCERCVDINDPCRGFRCPRCSAISLQLGAAREDEVDVGEEEMASRQCENCHVELGLGQAAMLNAEEKLLSATCAEMEPEMGPEANSASLLQRLERSTHRAAKCLSQHFLLDQAWDMMSVLHQRLKHSEDAERLMRRRMEYQALAYPGNSAHKVWIQEAYADMLVRHARDKEPKETVTEPAAAKLRIASGVPMGGAALVHFCVGMSSVSKPASKAAHKGASVDTPGRRSRRDPKRSEASERKAASRSPAAGGFLMRTCLRTRKARSFSLPLTGEAAAFELTAVELAQEVLIMQELRKSDLPEECYKLNPFRHCWALAVETAFLFDERHSTKLDKARGLLQFADLKGLSEEEMLAALLCIFTVQWYLARGCSNIKCHEIEIFLRILDLLERNDEFNSLYDDEVRVSGWRYAVDEEVSYALARSSNP</sequence>
<gene>
    <name evidence="3" type="ORF">EVOR1521_LOCUS31275</name>
</gene>
<feature type="region of interest" description="Disordered" evidence="1">
    <location>
        <begin position="458"/>
        <end position="493"/>
    </location>
</feature>
<proteinExistence type="predicted"/>
<dbReference type="PANTHER" id="PTHR12197">
    <property type="entry name" value="HISTONE-LYSINE N-METHYLTRANSFERASE SMYD"/>
    <property type="match status" value="1"/>
</dbReference>
<organism evidence="3 4">
    <name type="scientific">Effrenium voratum</name>
    <dbReference type="NCBI Taxonomy" id="2562239"/>
    <lineage>
        <taxon>Eukaryota</taxon>
        <taxon>Sar</taxon>
        <taxon>Alveolata</taxon>
        <taxon>Dinophyceae</taxon>
        <taxon>Suessiales</taxon>
        <taxon>Symbiodiniaceae</taxon>
        <taxon>Effrenium</taxon>
    </lineage>
</organism>
<evidence type="ECO:0000313" key="3">
    <source>
        <dbReference type="EMBL" id="CAJ1410451.1"/>
    </source>
</evidence>
<dbReference type="InterPro" id="IPR001214">
    <property type="entry name" value="SET_dom"/>
</dbReference>
<dbReference type="PROSITE" id="PS50280">
    <property type="entry name" value="SET"/>
    <property type="match status" value="1"/>
</dbReference>
<dbReference type="InterPro" id="IPR046341">
    <property type="entry name" value="SET_dom_sf"/>
</dbReference>
<keyword evidence="4" id="KW-1185">Reference proteome</keyword>
<evidence type="ECO:0000259" key="2">
    <source>
        <dbReference type="PROSITE" id="PS50280"/>
    </source>
</evidence>
<dbReference type="CDD" id="cd20071">
    <property type="entry name" value="SET_SMYD"/>
    <property type="match status" value="1"/>
</dbReference>
<dbReference type="GO" id="GO:0005634">
    <property type="term" value="C:nucleus"/>
    <property type="evidence" value="ECO:0007669"/>
    <property type="project" value="TreeGrafter"/>
</dbReference>
<accession>A0AA36NM43</accession>
<dbReference type="Gene3D" id="2.170.270.10">
    <property type="entry name" value="SET domain"/>
    <property type="match status" value="1"/>
</dbReference>
<feature type="compositionally biased region" description="Basic and acidic residues" evidence="1">
    <location>
        <begin position="479"/>
        <end position="488"/>
    </location>
</feature>
<feature type="domain" description="SET" evidence="2">
    <location>
        <begin position="23"/>
        <end position="222"/>
    </location>
</feature>
<comment type="caution">
    <text evidence="3">The sequence shown here is derived from an EMBL/GenBank/DDBJ whole genome shotgun (WGS) entry which is preliminary data.</text>
</comment>
<evidence type="ECO:0000313" key="4">
    <source>
        <dbReference type="Proteomes" id="UP001178507"/>
    </source>
</evidence>
<protein>
    <recommendedName>
        <fullName evidence="2">SET domain-containing protein</fullName>
    </recommendedName>
</protein>
<dbReference type="InterPro" id="IPR050869">
    <property type="entry name" value="H3K4_H4K5_MeTrfase"/>
</dbReference>
<dbReference type="Pfam" id="PF00856">
    <property type="entry name" value="SET"/>
    <property type="match status" value="1"/>
</dbReference>